<name>A0ABM5V581_9BURK</name>
<proteinExistence type="predicted"/>
<evidence type="ECO:0008006" key="4">
    <source>
        <dbReference type="Google" id="ProtNLM"/>
    </source>
</evidence>
<evidence type="ECO:0000256" key="1">
    <source>
        <dbReference type="SAM" id="MobiDB-lite"/>
    </source>
</evidence>
<evidence type="ECO:0000313" key="3">
    <source>
        <dbReference type="Proteomes" id="UP000063429"/>
    </source>
</evidence>
<dbReference type="EMBL" id="CP011409">
    <property type="protein sequence ID" value="AKZ64597.1"/>
    <property type="molecule type" value="Genomic_DNA"/>
</dbReference>
<reference evidence="3" key="1">
    <citation type="journal article" date="2015" name="Genome Announc.">
        <title>Complete Genome Sequence of Herbaspirillum hiltneri N3 (DSM 17495), Isolated from Surface-Sterilized Wheat Roots.</title>
        <authorList>
            <person name="Guizelini D."/>
            <person name="Saizaki P.M."/>
            <person name="Coimbra N.A."/>
            <person name="Weiss V.A."/>
            <person name="Faoro H."/>
            <person name="Sfeir M.Z."/>
            <person name="Baura V.A."/>
            <person name="Monteiro R.A."/>
            <person name="Chubatsu L.S."/>
            <person name="Souza E.M."/>
            <person name="Cruz L.M."/>
            <person name="Pedrosa F.O."/>
            <person name="Raittz R.T."/>
            <person name="Marchaukoski J.N."/>
            <person name="Steffens M.B."/>
        </authorList>
    </citation>
    <scope>NUCLEOTIDE SEQUENCE [LARGE SCALE GENOMIC DNA]</scope>
    <source>
        <strain evidence="3">N3</strain>
    </source>
</reference>
<organism evidence="2 3">
    <name type="scientific">Herbaspirillum hiltneri N3</name>
    <dbReference type="NCBI Taxonomy" id="1262470"/>
    <lineage>
        <taxon>Bacteria</taxon>
        <taxon>Pseudomonadati</taxon>
        <taxon>Pseudomonadota</taxon>
        <taxon>Betaproteobacteria</taxon>
        <taxon>Burkholderiales</taxon>
        <taxon>Oxalobacteraceae</taxon>
        <taxon>Herbaspirillum</taxon>
    </lineage>
</organism>
<dbReference type="Proteomes" id="UP000063429">
    <property type="component" value="Chromosome"/>
</dbReference>
<gene>
    <name evidence="2" type="ORF">F506_19800</name>
</gene>
<feature type="region of interest" description="Disordered" evidence="1">
    <location>
        <begin position="111"/>
        <end position="130"/>
    </location>
</feature>
<protein>
    <recommendedName>
        <fullName evidence="4">N-acetyltransferase ESCO zinc-finger domain-containing protein</fullName>
    </recommendedName>
</protein>
<sequence length="353" mass="40874">MMEALFEAFDDRLYKMNLIELAKALELPLEYVFYRPRYKRSEPSGTIHMSAVNVAGLAIYLEHFGFNMLVQPLVNDLLPAIRRLQQLTVAELCIYQYASDRQRTRFLLRSAQQSTPPSHPDEEKRLHTPNGYCVQITTNDSRTQKIEISGPKWKLPKPKVEVNCDICGTSYFSGDPDEEGGHRRYHKQILSVLQPKPERRLLADNAGPSIIRITANSPLWMHQAIYDRARAFKREMGFDFVQWTLTKNLRDRDANADGYLFISPEGTIEGACSFRSEAKENTICWSLDWVWIRPEKRRQGIVESHWPRFLATYGDFWVEHPISDAMMSFLLEHASHQQRIAMEIHASEGIDGR</sequence>
<accession>A0ABM5V581</accession>
<keyword evidence="3" id="KW-1185">Reference proteome</keyword>
<evidence type="ECO:0000313" key="2">
    <source>
        <dbReference type="EMBL" id="AKZ64597.1"/>
    </source>
</evidence>